<keyword evidence="8" id="KW-1185">Reference proteome</keyword>
<dbReference type="PANTHER" id="PTHR42718:SF42">
    <property type="entry name" value="EXPORT PROTEIN"/>
    <property type="match status" value="1"/>
</dbReference>
<evidence type="ECO:0000259" key="6">
    <source>
        <dbReference type="PROSITE" id="PS50850"/>
    </source>
</evidence>
<feature type="transmembrane region" description="Helical" evidence="5">
    <location>
        <begin position="360"/>
        <end position="383"/>
    </location>
</feature>
<comment type="subcellular location">
    <subcellularLocation>
        <location evidence="1">Cell membrane</location>
        <topology evidence="1">Multi-pass membrane protein</topology>
    </subcellularLocation>
</comment>
<comment type="caution">
    <text evidence="7">The sequence shown here is derived from an EMBL/GenBank/DDBJ whole genome shotgun (WGS) entry which is preliminary data.</text>
</comment>
<evidence type="ECO:0000256" key="4">
    <source>
        <dbReference type="ARBA" id="ARBA00023136"/>
    </source>
</evidence>
<keyword evidence="4 5" id="KW-0472">Membrane</keyword>
<dbReference type="SUPFAM" id="SSF103473">
    <property type="entry name" value="MFS general substrate transporter"/>
    <property type="match status" value="1"/>
</dbReference>
<organism evidence="7 8">
    <name type="scientific">Longimycelium tulufanense</name>
    <dbReference type="NCBI Taxonomy" id="907463"/>
    <lineage>
        <taxon>Bacteria</taxon>
        <taxon>Bacillati</taxon>
        <taxon>Actinomycetota</taxon>
        <taxon>Actinomycetes</taxon>
        <taxon>Pseudonocardiales</taxon>
        <taxon>Pseudonocardiaceae</taxon>
        <taxon>Longimycelium</taxon>
    </lineage>
</organism>
<dbReference type="CDD" id="cd17321">
    <property type="entry name" value="MFS_MMR_MDR_like"/>
    <property type="match status" value="1"/>
</dbReference>
<accession>A0A8J3CDH1</accession>
<dbReference type="AlphaFoldDB" id="A0A8J3CDH1"/>
<feature type="transmembrane region" description="Helical" evidence="5">
    <location>
        <begin position="169"/>
        <end position="187"/>
    </location>
</feature>
<reference evidence="7" key="2">
    <citation type="submission" date="2020-09" db="EMBL/GenBank/DDBJ databases">
        <authorList>
            <person name="Sun Q."/>
            <person name="Zhou Y."/>
        </authorList>
    </citation>
    <scope>NUCLEOTIDE SEQUENCE</scope>
    <source>
        <strain evidence="7">CGMCC 4.5737</strain>
    </source>
</reference>
<gene>
    <name evidence="7" type="ORF">GCM10012275_13740</name>
</gene>
<protein>
    <submittedName>
        <fullName evidence="7">MFS transporter</fullName>
    </submittedName>
</protein>
<feature type="transmembrane region" description="Helical" evidence="5">
    <location>
        <begin position="208"/>
        <end position="227"/>
    </location>
</feature>
<evidence type="ECO:0000256" key="3">
    <source>
        <dbReference type="ARBA" id="ARBA00022989"/>
    </source>
</evidence>
<evidence type="ECO:0000313" key="8">
    <source>
        <dbReference type="Proteomes" id="UP000637578"/>
    </source>
</evidence>
<dbReference type="InterPro" id="IPR036259">
    <property type="entry name" value="MFS_trans_sf"/>
</dbReference>
<evidence type="ECO:0000256" key="2">
    <source>
        <dbReference type="ARBA" id="ARBA00022692"/>
    </source>
</evidence>
<dbReference type="Pfam" id="PF07690">
    <property type="entry name" value="MFS_1"/>
    <property type="match status" value="1"/>
</dbReference>
<dbReference type="InterPro" id="IPR011701">
    <property type="entry name" value="MFS"/>
</dbReference>
<feature type="transmembrane region" description="Helical" evidence="5">
    <location>
        <begin position="304"/>
        <end position="323"/>
    </location>
</feature>
<evidence type="ECO:0000313" key="7">
    <source>
        <dbReference type="EMBL" id="GGM43969.1"/>
    </source>
</evidence>
<feature type="transmembrane region" description="Helical" evidence="5">
    <location>
        <begin position="335"/>
        <end position="354"/>
    </location>
</feature>
<dbReference type="EMBL" id="BMMK01000004">
    <property type="protein sequence ID" value="GGM43969.1"/>
    <property type="molecule type" value="Genomic_DNA"/>
</dbReference>
<feature type="domain" description="Major facilitator superfamily (MFS) profile" evidence="6">
    <location>
        <begin position="17"/>
        <end position="464"/>
    </location>
</feature>
<dbReference type="PANTHER" id="PTHR42718">
    <property type="entry name" value="MAJOR FACILITATOR SUPERFAMILY MULTIDRUG TRANSPORTER MFSC"/>
    <property type="match status" value="1"/>
</dbReference>
<feature type="transmembrane region" description="Helical" evidence="5">
    <location>
        <begin position="108"/>
        <end position="129"/>
    </location>
</feature>
<keyword evidence="3 5" id="KW-1133">Transmembrane helix</keyword>
<dbReference type="PROSITE" id="PS50850">
    <property type="entry name" value="MFS"/>
    <property type="match status" value="1"/>
</dbReference>
<feature type="transmembrane region" description="Helical" evidence="5">
    <location>
        <begin position="17"/>
        <end position="39"/>
    </location>
</feature>
<evidence type="ECO:0000256" key="5">
    <source>
        <dbReference type="SAM" id="Phobius"/>
    </source>
</evidence>
<dbReference type="GO" id="GO:0022857">
    <property type="term" value="F:transmembrane transporter activity"/>
    <property type="evidence" value="ECO:0007669"/>
    <property type="project" value="InterPro"/>
</dbReference>
<feature type="transmembrane region" description="Helical" evidence="5">
    <location>
        <begin position="233"/>
        <end position="251"/>
    </location>
</feature>
<feature type="transmembrane region" description="Helical" evidence="5">
    <location>
        <begin position="272"/>
        <end position="292"/>
    </location>
</feature>
<evidence type="ECO:0000256" key="1">
    <source>
        <dbReference type="ARBA" id="ARBA00004651"/>
    </source>
</evidence>
<dbReference type="GO" id="GO:0005886">
    <property type="term" value="C:plasma membrane"/>
    <property type="evidence" value="ECO:0007669"/>
    <property type="project" value="UniProtKB-SubCell"/>
</dbReference>
<dbReference type="InterPro" id="IPR020846">
    <property type="entry name" value="MFS_dom"/>
</dbReference>
<feature type="transmembrane region" description="Helical" evidence="5">
    <location>
        <begin position="141"/>
        <end position="163"/>
    </location>
</feature>
<feature type="transmembrane region" description="Helical" evidence="5">
    <location>
        <begin position="83"/>
        <end position="102"/>
    </location>
</feature>
<keyword evidence="2 5" id="KW-0812">Transmembrane</keyword>
<dbReference type="Gene3D" id="1.20.1720.10">
    <property type="entry name" value="Multidrug resistance protein D"/>
    <property type="match status" value="1"/>
</dbReference>
<feature type="transmembrane region" description="Helical" evidence="5">
    <location>
        <begin position="437"/>
        <end position="459"/>
    </location>
</feature>
<sequence>MVETVEVRLRTARARGILAATILGSGMALIDGTIVNVALPWIGQELNASVSGLQWVLDGYLLTLAALILVGGALGDRYGRRRIFQIGIIWFGVASALCGLAPTLEWLVVARVLQGVGGALLTPGSLAILQSVFVRQDRSTAIGLWSGLSGIATALGPLAGGLLVQAWSWRLAFLVNLPVAALTWWLTVRHVPETRDLEAAGRTDLTSAALGVIGLGGVTAALVEAPARGAGDGLVVASGGIGIVALVAFLLRQHRPNPLVPLTLFGNRTFVISNWLTLLVYAALGGIMVLLVMQLQMSLGYPPMLAGLASLPITALMLLLSGGSGRLAQRVGPRVQLVVGPLLIATGLVMLRGVVPGTGYLTAVLPGLLVFGLGLATVVAPVTSTVLAAAPDRFAGVASGVNNAIARTGTLLAIAVLPAVAGLSGDDYANPTAMTDGWRFALIVAAVLCATAGVLAVAVDNNVLRAAAVEPESRGHEAAHPGECLTCGVEGPPTHLSPRGIQRER</sequence>
<proteinExistence type="predicted"/>
<dbReference type="Proteomes" id="UP000637578">
    <property type="component" value="Unassembled WGS sequence"/>
</dbReference>
<dbReference type="Gene3D" id="1.20.1250.20">
    <property type="entry name" value="MFS general substrate transporter like domains"/>
    <property type="match status" value="1"/>
</dbReference>
<name>A0A8J3CDH1_9PSEU</name>
<reference evidence="7" key="1">
    <citation type="journal article" date="2014" name="Int. J. Syst. Evol. Microbiol.">
        <title>Complete genome sequence of Corynebacterium casei LMG S-19264T (=DSM 44701T), isolated from a smear-ripened cheese.</title>
        <authorList>
            <consortium name="US DOE Joint Genome Institute (JGI-PGF)"/>
            <person name="Walter F."/>
            <person name="Albersmeier A."/>
            <person name="Kalinowski J."/>
            <person name="Ruckert C."/>
        </authorList>
    </citation>
    <scope>NUCLEOTIDE SEQUENCE</scope>
    <source>
        <strain evidence="7">CGMCC 4.5737</strain>
    </source>
</reference>
<feature type="transmembrane region" description="Helical" evidence="5">
    <location>
        <begin position="404"/>
        <end position="425"/>
    </location>
</feature>
<feature type="transmembrane region" description="Helical" evidence="5">
    <location>
        <begin position="59"/>
        <end position="76"/>
    </location>
</feature>